<evidence type="ECO:0000313" key="4">
    <source>
        <dbReference type="EMBL" id="SJZ40456.1"/>
    </source>
</evidence>
<accession>A0A1T4KDJ5</accession>
<evidence type="ECO:0000256" key="1">
    <source>
        <dbReference type="SAM" id="Coils"/>
    </source>
</evidence>
<dbReference type="GeneID" id="78316437"/>
<keyword evidence="3" id="KW-0732">Signal</keyword>
<dbReference type="AlphaFoldDB" id="A0A1T4KDJ5"/>
<reference evidence="4 5" key="1">
    <citation type="submission" date="2017-02" db="EMBL/GenBank/DDBJ databases">
        <authorList>
            <person name="Peterson S.W."/>
        </authorList>
    </citation>
    <scope>NUCLEOTIDE SEQUENCE [LARGE SCALE GENOMIC DNA]</scope>
    <source>
        <strain evidence="4 5">ATCC BAA-908</strain>
    </source>
</reference>
<feature type="chain" id="PRO_5012956149" evidence="3">
    <location>
        <begin position="26"/>
        <end position="487"/>
    </location>
</feature>
<dbReference type="RefSeq" id="WP_078933048.1">
    <property type="nucleotide sequence ID" value="NZ_FUWG01000007.1"/>
</dbReference>
<feature type="compositionally biased region" description="Basic and acidic residues" evidence="2">
    <location>
        <begin position="53"/>
        <end position="85"/>
    </location>
</feature>
<dbReference type="OrthoDB" id="357056at2"/>
<evidence type="ECO:0000313" key="5">
    <source>
        <dbReference type="Proteomes" id="UP000190423"/>
    </source>
</evidence>
<protein>
    <submittedName>
        <fullName evidence="4">Uncharacterized protein</fullName>
    </submittedName>
</protein>
<dbReference type="EMBL" id="FUWG01000007">
    <property type="protein sequence ID" value="SJZ40456.1"/>
    <property type="molecule type" value="Genomic_DNA"/>
</dbReference>
<feature type="coiled-coil region" evidence="1">
    <location>
        <begin position="448"/>
        <end position="487"/>
    </location>
</feature>
<evidence type="ECO:0000256" key="3">
    <source>
        <dbReference type="SAM" id="SignalP"/>
    </source>
</evidence>
<dbReference type="STRING" id="261392.SAMN02745149_01139"/>
<keyword evidence="5" id="KW-1185">Reference proteome</keyword>
<evidence type="ECO:0000256" key="2">
    <source>
        <dbReference type="SAM" id="MobiDB-lite"/>
    </source>
</evidence>
<keyword evidence="1" id="KW-0175">Coiled coil</keyword>
<feature type="signal peptide" evidence="3">
    <location>
        <begin position="1"/>
        <end position="25"/>
    </location>
</feature>
<name>A0A1T4KDJ5_TREPO</name>
<proteinExistence type="predicted"/>
<organism evidence="4 5">
    <name type="scientific">Treponema porcinum</name>
    <dbReference type="NCBI Taxonomy" id="261392"/>
    <lineage>
        <taxon>Bacteria</taxon>
        <taxon>Pseudomonadati</taxon>
        <taxon>Spirochaetota</taxon>
        <taxon>Spirochaetia</taxon>
        <taxon>Spirochaetales</taxon>
        <taxon>Treponemataceae</taxon>
        <taxon>Treponema</taxon>
    </lineage>
</organism>
<gene>
    <name evidence="4" type="ORF">SAMN02745149_01139</name>
</gene>
<dbReference type="Proteomes" id="UP000190423">
    <property type="component" value="Unassembled WGS sequence"/>
</dbReference>
<sequence length="487" mass="54118">MRAGKISAGLAGILFLCCTAAFCAAADESLPTGDEFIEIQERVTNASSKKALKRQEKEAKRQSEKAKKEAEAALKKEEKTKQKETEKSKKINIAELISNEGIFQSKTVENQVGDIRLLLKGNVGSFQIYTVNKEAMRQPLLAGYDEFTSSFFSLRAGKKEYKLSNNIGIVIGTRKTDVGAQMVYVVPKLARVLVRFECIKSGENGNADILKVNAVVRNRSKRTEVFALKNVLDTFLGEQKGPHFSTADDIAVNSEMQYRKFDRMKWICSANSKASMQILLHGADITPPEVVSLGNKDLLALPSWIPQVVRSRTFDSVLSYNNSAVCINWEEKRLAPEEEFSCTYYIAMASDGETPAGEEFIATLEKRLKAEQSSSAEKEKAVKDSITFIDTDSISLSQQDFGVYVSEKTVSDVPEVVSGQTEATSGSGEFVPFDIETIGAEKLNYQYIQSLIDRINSLEGDDQNLDRNELLRLNAELDAILEKLRQM</sequence>
<feature type="region of interest" description="Disordered" evidence="2">
    <location>
        <begin position="47"/>
        <end position="85"/>
    </location>
</feature>